<dbReference type="SUPFAM" id="SSF53187">
    <property type="entry name" value="Zn-dependent exopeptidases"/>
    <property type="match status" value="1"/>
</dbReference>
<evidence type="ECO:0000256" key="3">
    <source>
        <dbReference type="ARBA" id="ARBA00022801"/>
    </source>
</evidence>
<keyword evidence="2" id="KW-0479">Metal-binding</keyword>
<dbReference type="Pfam" id="PF01546">
    <property type="entry name" value="Peptidase_M20"/>
    <property type="match status" value="1"/>
</dbReference>
<keyword evidence="6" id="KW-1185">Reference proteome</keyword>
<dbReference type="OrthoDB" id="7832001at2759"/>
<protein>
    <recommendedName>
        <fullName evidence="4">Peptidase M20 dimerisation domain-containing protein</fullName>
    </recommendedName>
</protein>
<dbReference type="AlphaFoldDB" id="A0A8J8P566"/>
<accession>A0A8J8P566</accession>
<comment type="caution">
    <text evidence="5">The sequence shown here is derived from an EMBL/GenBank/DDBJ whole genome shotgun (WGS) entry which is preliminary data.</text>
</comment>
<evidence type="ECO:0000313" key="5">
    <source>
        <dbReference type="EMBL" id="TNV86035.1"/>
    </source>
</evidence>
<dbReference type="GO" id="GO:0006508">
    <property type="term" value="P:proteolysis"/>
    <property type="evidence" value="ECO:0007669"/>
    <property type="project" value="UniProtKB-KW"/>
</dbReference>
<dbReference type="EMBL" id="RRYP01001373">
    <property type="protein sequence ID" value="TNV86035.1"/>
    <property type="molecule type" value="Genomic_DNA"/>
</dbReference>
<dbReference type="Pfam" id="PF07687">
    <property type="entry name" value="M20_dimer"/>
    <property type="match status" value="1"/>
</dbReference>
<name>A0A8J8P566_HALGN</name>
<dbReference type="PANTHER" id="PTHR43270:SF4">
    <property type="entry name" value="CARNOSINE DIPEPTIDASE 2, ISOFORM A"/>
    <property type="match status" value="1"/>
</dbReference>
<keyword evidence="1" id="KW-0645">Protease</keyword>
<dbReference type="Proteomes" id="UP000785679">
    <property type="component" value="Unassembled WGS sequence"/>
</dbReference>
<feature type="domain" description="Peptidase M20 dimerisation" evidence="4">
    <location>
        <begin position="84"/>
        <end position="237"/>
    </location>
</feature>
<dbReference type="InterPro" id="IPR011650">
    <property type="entry name" value="Peptidase_M20_dimer"/>
</dbReference>
<dbReference type="Gene3D" id="3.30.70.360">
    <property type="match status" value="1"/>
</dbReference>
<keyword evidence="3" id="KW-0378">Hydrolase</keyword>
<dbReference type="PANTHER" id="PTHR43270">
    <property type="entry name" value="BETA-ALA-HIS DIPEPTIDASE"/>
    <property type="match status" value="1"/>
</dbReference>
<dbReference type="GO" id="GO:0008233">
    <property type="term" value="F:peptidase activity"/>
    <property type="evidence" value="ECO:0007669"/>
    <property type="project" value="UniProtKB-KW"/>
</dbReference>
<evidence type="ECO:0000256" key="2">
    <source>
        <dbReference type="ARBA" id="ARBA00022723"/>
    </source>
</evidence>
<proteinExistence type="predicted"/>
<organism evidence="5 6">
    <name type="scientific">Halteria grandinella</name>
    <dbReference type="NCBI Taxonomy" id="5974"/>
    <lineage>
        <taxon>Eukaryota</taxon>
        <taxon>Sar</taxon>
        <taxon>Alveolata</taxon>
        <taxon>Ciliophora</taxon>
        <taxon>Intramacronucleata</taxon>
        <taxon>Spirotrichea</taxon>
        <taxon>Stichotrichia</taxon>
        <taxon>Sporadotrichida</taxon>
        <taxon>Halteriidae</taxon>
        <taxon>Halteria</taxon>
    </lineage>
</organism>
<dbReference type="GO" id="GO:0046872">
    <property type="term" value="F:metal ion binding"/>
    <property type="evidence" value="ECO:0007669"/>
    <property type="project" value="UniProtKB-KW"/>
</dbReference>
<evidence type="ECO:0000259" key="4">
    <source>
        <dbReference type="Pfam" id="PF07687"/>
    </source>
</evidence>
<dbReference type="Gene3D" id="3.40.630.10">
    <property type="entry name" value="Zn peptidases"/>
    <property type="match status" value="1"/>
</dbReference>
<evidence type="ECO:0000256" key="1">
    <source>
        <dbReference type="ARBA" id="ARBA00022670"/>
    </source>
</evidence>
<sequence length="350" mass="38617">MNGRGSADDGYASFAIFTALKVCQDQGIKLPKITLVLETEEETDSAQLRNLLEQAKDIIGTPDYLICMDSGLVDYKHLWITSSLRGYCEFNLKVACGAQDYHSGEAGGIIPETFNVIRVLLDRLNDPKTGIFKEFQEDIPAWKYEEAKSVVQVVGDQIATKFKMEPGVAYQNTNLEELYLDNVWRPTLAIVGMEGVPNFGAAKNVIRASTSIRVGLRIPPSADPKKIAERIKVLMTTDVPFNAAAEILEEPETGLGWLMKAWEAGDPFKCKLEEISQTYFKSPTFSYGDGASIPFLKELELKYPNTRILALGVLGPGSNAHSKDETLDLNYAKSMICVLADIFKGITTLA</sequence>
<evidence type="ECO:0000313" key="6">
    <source>
        <dbReference type="Proteomes" id="UP000785679"/>
    </source>
</evidence>
<dbReference type="InterPro" id="IPR002933">
    <property type="entry name" value="Peptidase_M20"/>
</dbReference>
<gene>
    <name evidence="5" type="ORF">FGO68_gene488</name>
</gene>
<dbReference type="InterPro" id="IPR051458">
    <property type="entry name" value="Cyt/Met_Dipeptidase"/>
</dbReference>
<reference evidence="5" key="1">
    <citation type="submission" date="2019-06" db="EMBL/GenBank/DDBJ databases">
        <authorList>
            <person name="Zheng W."/>
        </authorList>
    </citation>
    <scope>NUCLEOTIDE SEQUENCE</scope>
    <source>
        <strain evidence="5">QDHG01</strain>
    </source>
</reference>